<dbReference type="RefSeq" id="WP_130459136.1">
    <property type="nucleotide sequence ID" value="NZ_SHKM01000001.1"/>
</dbReference>
<dbReference type="Proteomes" id="UP000292136">
    <property type="component" value="Unassembled WGS sequence"/>
</dbReference>
<dbReference type="Gene3D" id="3.40.309.10">
    <property type="entry name" value="Aldehyde Dehydrogenase, Chain A, domain 2"/>
    <property type="match status" value="1"/>
</dbReference>
<dbReference type="InterPro" id="IPR016161">
    <property type="entry name" value="Ald_DH/histidinol_DH"/>
</dbReference>
<comment type="catalytic activity">
    <reaction evidence="4">
        <text>an aldehyde + NAD(+) + H2O = a carboxylate + NADH + 2 H(+)</text>
        <dbReference type="Rhea" id="RHEA:16185"/>
        <dbReference type="ChEBI" id="CHEBI:15377"/>
        <dbReference type="ChEBI" id="CHEBI:15378"/>
        <dbReference type="ChEBI" id="CHEBI:17478"/>
        <dbReference type="ChEBI" id="CHEBI:29067"/>
        <dbReference type="ChEBI" id="CHEBI:57540"/>
        <dbReference type="ChEBI" id="CHEBI:57945"/>
        <dbReference type="EC" id="1.2.1.3"/>
    </reaction>
</comment>
<dbReference type="Gene3D" id="3.40.605.10">
    <property type="entry name" value="Aldehyde Dehydrogenase, Chain A, domain 1"/>
    <property type="match status" value="1"/>
</dbReference>
<evidence type="ECO:0000256" key="1">
    <source>
        <dbReference type="ARBA" id="ARBA00009986"/>
    </source>
</evidence>
<organism evidence="8 9">
    <name type="scientific">Azospira oryzae</name>
    <dbReference type="NCBI Taxonomy" id="146939"/>
    <lineage>
        <taxon>Bacteria</taxon>
        <taxon>Pseudomonadati</taxon>
        <taxon>Pseudomonadota</taxon>
        <taxon>Betaproteobacteria</taxon>
        <taxon>Rhodocyclales</taxon>
        <taxon>Rhodocyclaceae</taxon>
        <taxon>Azospira</taxon>
    </lineage>
</organism>
<evidence type="ECO:0000256" key="4">
    <source>
        <dbReference type="ARBA" id="ARBA00049194"/>
    </source>
</evidence>
<evidence type="ECO:0000256" key="6">
    <source>
        <dbReference type="RuleBase" id="RU003345"/>
    </source>
</evidence>
<accession>A0ABY0ITB8</accession>
<evidence type="ECO:0000256" key="5">
    <source>
        <dbReference type="PROSITE-ProRule" id="PRU10007"/>
    </source>
</evidence>
<reference evidence="8 9" key="1">
    <citation type="submission" date="2019-02" db="EMBL/GenBank/DDBJ databases">
        <title>Genomic Encyclopedia of Type Strains, Phase IV (KMG-IV): sequencing the most valuable type-strain genomes for metagenomic binning, comparative biology and taxonomic classification.</title>
        <authorList>
            <person name="Goeker M."/>
        </authorList>
    </citation>
    <scope>NUCLEOTIDE SEQUENCE [LARGE SCALE GENOMIC DNA]</scope>
    <source>
        <strain evidence="8 9">DSM 21223</strain>
    </source>
</reference>
<keyword evidence="2 6" id="KW-0560">Oxidoreductase</keyword>
<dbReference type="InterPro" id="IPR016163">
    <property type="entry name" value="Ald_DH_C"/>
</dbReference>
<dbReference type="PROSITE" id="PS00070">
    <property type="entry name" value="ALDEHYDE_DEHYDR_CYS"/>
    <property type="match status" value="1"/>
</dbReference>
<dbReference type="PANTHER" id="PTHR42804">
    <property type="entry name" value="ALDEHYDE DEHYDROGENASE"/>
    <property type="match status" value="1"/>
</dbReference>
<comment type="caution">
    <text evidence="8">The sequence shown here is derived from an EMBL/GenBank/DDBJ whole genome shotgun (WGS) entry which is preliminary data.</text>
</comment>
<comment type="similarity">
    <text evidence="1 6">Belongs to the aldehyde dehydrogenase family.</text>
</comment>
<evidence type="ECO:0000256" key="3">
    <source>
        <dbReference type="ARBA" id="ARBA00024226"/>
    </source>
</evidence>
<dbReference type="PANTHER" id="PTHR42804:SF1">
    <property type="entry name" value="ALDEHYDE DEHYDROGENASE-RELATED"/>
    <property type="match status" value="1"/>
</dbReference>
<protein>
    <recommendedName>
        <fullName evidence="3">aldehyde dehydrogenase (NAD(+))</fullName>
        <ecNumber evidence="3">1.2.1.3</ecNumber>
    </recommendedName>
</protein>
<evidence type="ECO:0000259" key="7">
    <source>
        <dbReference type="Pfam" id="PF00171"/>
    </source>
</evidence>
<evidence type="ECO:0000313" key="9">
    <source>
        <dbReference type="Proteomes" id="UP000292136"/>
    </source>
</evidence>
<evidence type="ECO:0000313" key="8">
    <source>
        <dbReference type="EMBL" id="RZT90828.1"/>
    </source>
</evidence>
<dbReference type="EMBL" id="SHKM01000001">
    <property type="protein sequence ID" value="RZT90828.1"/>
    <property type="molecule type" value="Genomic_DNA"/>
</dbReference>
<dbReference type="InterPro" id="IPR016160">
    <property type="entry name" value="Ald_DH_CS_CYS"/>
</dbReference>
<dbReference type="CDD" id="cd07138">
    <property type="entry name" value="ALDH_CddD_SSP0762"/>
    <property type="match status" value="1"/>
</dbReference>
<dbReference type="EC" id="1.2.1.3" evidence="3"/>
<dbReference type="InterPro" id="IPR016162">
    <property type="entry name" value="Ald_DH_N"/>
</dbReference>
<sequence length="476" mass="49123">MQQHSRFYIGGQWVAPDGNAFIDVENPATETVIARVPEGTATDADRAARAAAAAFPAWAALSGAQRGAFLQKIADGLKARQDELGRLIASEVGMPVKLATRVQAGNPIFTFAACARIAAEGFAEERIGQSLVLKVPTGPVACITPWNFPLHQIAAKVGAALAAGCTVVLKPSEVAPLNAFLLAEVIEAAGLPAGVFNLVTGYGPVVGEALAAHPALAAVSFTGSTAAGKRVAAVAAATVKRVSLELGGKSASVVLPDADLAAAVKGTVAGCFLNSGQACSALTRLLVPQERYAEAAALAVQAAAAYTLGDPLAEGCRLGPLVSGQQRQRVRAMIDQAVADGAELLCGGSAAPEGLPTGYYVRPTVFGRVRPDAALAREEVFGPVLAILTYRDEAEAEAIANGTDYGLAAGVWSADEARALAFARRLRAGQVDINGAFFNLLAPFGGFKQSGYGRELGRHGVEDFLETQSIQLPQRQ</sequence>
<feature type="domain" description="Aldehyde dehydrogenase" evidence="7">
    <location>
        <begin position="13"/>
        <end position="470"/>
    </location>
</feature>
<dbReference type="InterPro" id="IPR029510">
    <property type="entry name" value="Ald_DH_CS_GLU"/>
</dbReference>
<dbReference type="InterPro" id="IPR015590">
    <property type="entry name" value="Aldehyde_DH_dom"/>
</dbReference>
<feature type="active site" evidence="5">
    <location>
        <position position="245"/>
    </location>
</feature>
<evidence type="ECO:0000256" key="2">
    <source>
        <dbReference type="ARBA" id="ARBA00023002"/>
    </source>
</evidence>
<dbReference type="SUPFAM" id="SSF53720">
    <property type="entry name" value="ALDH-like"/>
    <property type="match status" value="1"/>
</dbReference>
<proteinExistence type="inferred from homology"/>
<gene>
    <name evidence="8" type="ORF">EV678_1650</name>
</gene>
<keyword evidence="9" id="KW-1185">Reference proteome</keyword>
<name>A0ABY0ITB8_9RHOO</name>
<dbReference type="Pfam" id="PF00171">
    <property type="entry name" value="Aldedh"/>
    <property type="match status" value="1"/>
</dbReference>
<dbReference type="PROSITE" id="PS00687">
    <property type="entry name" value="ALDEHYDE_DEHYDR_GLU"/>
    <property type="match status" value="1"/>
</dbReference>